<dbReference type="KEGG" id="pfla:Pflav_047710"/>
<dbReference type="EMBL" id="AP022870">
    <property type="protein sequence ID" value="BCB78361.1"/>
    <property type="molecule type" value="Genomic_DNA"/>
</dbReference>
<feature type="coiled-coil region" evidence="1">
    <location>
        <begin position="568"/>
        <end position="602"/>
    </location>
</feature>
<organism evidence="3 4">
    <name type="scientific">Phytohabitans flavus</name>
    <dbReference type="NCBI Taxonomy" id="1076124"/>
    <lineage>
        <taxon>Bacteria</taxon>
        <taxon>Bacillati</taxon>
        <taxon>Actinomycetota</taxon>
        <taxon>Actinomycetes</taxon>
        <taxon>Micromonosporales</taxon>
        <taxon>Micromonosporaceae</taxon>
    </lineage>
</organism>
<gene>
    <name evidence="3" type="ORF">Pflav_047710</name>
</gene>
<dbReference type="RefSeq" id="WP_173037964.1">
    <property type="nucleotide sequence ID" value="NZ_AP022870.1"/>
</dbReference>
<reference evidence="3 4" key="2">
    <citation type="submission" date="2020-03" db="EMBL/GenBank/DDBJ databases">
        <authorList>
            <person name="Ichikawa N."/>
            <person name="Kimura A."/>
            <person name="Kitahashi Y."/>
            <person name="Uohara A."/>
        </authorList>
    </citation>
    <scope>NUCLEOTIDE SEQUENCE [LARGE SCALE GENOMIC DNA]</scope>
    <source>
        <strain evidence="3 4">NBRC 107702</strain>
    </source>
</reference>
<proteinExistence type="predicted"/>
<reference evidence="3 4" key="1">
    <citation type="submission" date="2020-03" db="EMBL/GenBank/DDBJ databases">
        <title>Whole genome shotgun sequence of Phytohabitans flavus NBRC 107702.</title>
        <authorList>
            <person name="Komaki H."/>
            <person name="Tamura T."/>
        </authorList>
    </citation>
    <scope>NUCLEOTIDE SEQUENCE [LARGE SCALE GENOMIC DNA]</scope>
    <source>
        <strain evidence="3 4">NBRC 107702</strain>
    </source>
</reference>
<dbReference type="AlphaFoldDB" id="A0A6F8XXA1"/>
<evidence type="ECO:0000256" key="2">
    <source>
        <dbReference type="SAM" id="MobiDB-lite"/>
    </source>
</evidence>
<protein>
    <submittedName>
        <fullName evidence="3">Uncharacterized protein</fullName>
    </submittedName>
</protein>
<keyword evidence="1" id="KW-0175">Coiled coil</keyword>
<name>A0A6F8XXA1_9ACTN</name>
<dbReference type="Proteomes" id="UP000502508">
    <property type="component" value="Chromosome"/>
</dbReference>
<sequence length="668" mass="67869">MDRPGRQARTALPGARTNPWPAPPRAKLLPDRFAVIALSGREPVNLAPAGGPARYVIWTENVTGAPECGGFDPSAPGSAWLGDLNAARAAGLAVSLAVPPGAPPIEQLVVVGVRTGDAAGPLAELLRGQAFSAGVEVLADGTPTNNSGGVRAAFSPERQRQIAGVLRDAAAVEPPAPAAGTGGAQVAGLLGLPAAALAALSGGAAPRAGGVDAARLLAGLALSGTATGGARAATQTAWRLLHPGGPAPALRVGRQPYGVLPATAPSRWVARTGENGAGVAAWMRAWGAAVGPVTATDPAAPPAPRGGTGDPRQITGTDLTPLLEAASPVRWAAAGAGYTGLDGLVGTADGPHSAAVYLPLVAGTAQAALTGIGGQLPDTLLAKVAVAAKRAAAASELSSVDNALRLLAGATRDDLARLFGEFLDAAAHRFDAWATGAATERLLAQRQQPSTPVVVGAYGWLTDVAPRTAPRSTGHVHAPSLGHAATAAVLRSAYLAQRAAQSTTRSMAVDLSSSRVRAAQWVLDAVRAGQPLAAVFGYLFERDLADAGLQAYLGAFRKLTRFRAGTALEQWEEARRARQADLRAAQARLAELQQSAAALATTVTERQEQVRVAGERSARAEAAAAPYAGMPAEASTLDTAIPRLQGELAAIDARRPAARRSYYTIQVP</sequence>
<evidence type="ECO:0000313" key="3">
    <source>
        <dbReference type="EMBL" id="BCB78361.1"/>
    </source>
</evidence>
<accession>A0A6F8XXA1</accession>
<evidence type="ECO:0000313" key="4">
    <source>
        <dbReference type="Proteomes" id="UP000502508"/>
    </source>
</evidence>
<feature type="region of interest" description="Disordered" evidence="2">
    <location>
        <begin position="1"/>
        <end position="24"/>
    </location>
</feature>
<evidence type="ECO:0000256" key="1">
    <source>
        <dbReference type="SAM" id="Coils"/>
    </source>
</evidence>
<keyword evidence="4" id="KW-1185">Reference proteome</keyword>